<evidence type="ECO:0008006" key="3">
    <source>
        <dbReference type="Google" id="ProtNLM"/>
    </source>
</evidence>
<organism evidence="1 2">
    <name type="scientific">Achromobacter insuavis AXX-A</name>
    <dbReference type="NCBI Taxonomy" id="1003200"/>
    <lineage>
        <taxon>Bacteria</taxon>
        <taxon>Pseudomonadati</taxon>
        <taxon>Pseudomonadota</taxon>
        <taxon>Betaproteobacteria</taxon>
        <taxon>Burkholderiales</taxon>
        <taxon>Alcaligenaceae</taxon>
        <taxon>Achromobacter</taxon>
    </lineage>
</organism>
<feature type="non-terminal residue" evidence="1">
    <location>
        <position position="1"/>
    </location>
</feature>
<dbReference type="EMBL" id="AFRQ01000006">
    <property type="protein sequence ID" value="EGP48489.1"/>
    <property type="molecule type" value="Genomic_DNA"/>
</dbReference>
<gene>
    <name evidence="1" type="ORF">AXXA_00360</name>
</gene>
<comment type="caution">
    <text evidence="1">The sequence shown here is derived from an EMBL/GenBank/DDBJ whole genome shotgun (WGS) entry which is preliminary data.</text>
</comment>
<dbReference type="Proteomes" id="UP000004853">
    <property type="component" value="Unassembled WGS sequence"/>
</dbReference>
<reference evidence="1 2" key="1">
    <citation type="submission" date="2011-06" db="EMBL/GenBank/DDBJ databases">
        <authorList>
            <person name="Bador J."/>
            <person name="Amoureux L."/>
            <person name="Neuwirth C."/>
        </authorList>
    </citation>
    <scope>NUCLEOTIDE SEQUENCE [LARGE SCALE GENOMIC DNA]</scope>
    <source>
        <strain evidence="1 2">AXX-A</strain>
    </source>
</reference>
<evidence type="ECO:0000313" key="1">
    <source>
        <dbReference type="EMBL" id="EGP48489.1"/>
    </source>
</evidence>
<dbReference type="HOGENOM" id="CLU_3192626_0_0_4"/>
<evidence type="ECO:0000313" key="2">
    <source>
        <dbReference type="Proteomes" id="UP000004853"/>
    </source>
</evidence>
<dbReference type="Gene3D" id="3.40.50.1820">
    <property type="entry name" value="alpha/beta hydrolase"/>
    <property type="match status" value="1"/>
</dbReference>
<accession>F7STU0</accession>
<dbReference type="AlphaFoldDB" id="F7STU0"/>
<dbReference type="InterPro" id="IPR029058">
    <property type="entry name" value="AB_hydrolase_fold"/>
</dbReference>
<sequence length="45" mass="5363">QAWNRIFHWNRVEAGGHFAAFEQPAIFAREMWTAFRAFRPEARGQ</sequence>
<proteinExistence type="predicted"/>
<protein>
    <recommendedName>
        <fullName evidence="3">Epoxide hydrolase</fullName>
    </recommendedName>
</protein>
<name>F7STU0_9BURK</name>